<accession>A0ABV0VJM5</accession>
<organism evidence="2 3">
    <name type="scientific">Ilyodon furcidens</name>
    <name type="common">goldbreast splitfin</name>
    <dbReference type="NCBI Taxonomy" id="33524"/>
    <lineage>
        <taxon>Eukaryota</taxon>
        <taxon>Metazoa</taxon>
        <taxon>Chordata</taxon>
        <taxon>Craniata</taxon>
        <taxon>Vertebrata</taxon>
        <taxon>Euteleostomi</taxon>
        <taxon>Actinopterygii</taxon>
        <taxon>Neopterygii</taxon>
        <taxon>Teleostei</taxon>
        <taxon>Neoteleostei</taxon>
        <taxon>Acanthomorphata</taxon>
        <taxon>Ovalentaria</taxon>
        <taxon>Atherinomorphae</taxon>
        <taxon>Cyprinodontiformes</taxon>
        <taxon>Goodeidae</taxon>
        <taxon>Ilyodon</taxon>
    </lineage>
</organism>
<keyword evidence="3" id="KW-1185">Reference proteome</keyword>
<feature type="transmembrane region" description="Helical" evidence="1">
    <location>
        <begin position="92"/>
        <end position="112"/>
    </location>
</feature>
<name>A0ABV0VJM5_9TELE</name>
<protein>
    <submittedName>
        <fullName evidence="2">Uncharacterized protein</fullName>
    </submittedName>
</protein>
<keyword evidence="1" id="KW-1133">Transmembrane helix</keyword>
<comment type="caution">
    <text evidence="2">The sequence shown here is derived from an EMBL/GenBank/DDBJ whole genome shotgun (WGS) entry which is preliminary data.</text>
</comment>
<keyword evidence="1" id="KW-0812">Transmembrane</keyword>
<dbReference type="EMBL" id="JAHRIQ010110806">
    <property type="protein sequence ID" value="MEQ2257461.1"/>
    <property type="molecule type" value="Genomic_DNA"/>
</dbReference>
<sequence>MFKVSDQQRRALLPRLRAEETFRRLLRLWTRLVLRLLRRTVWEDRRRLALRAIVAMLRYAEWGDIYSLEETVVMSSMTSQLFMTITDDITAILFYSPPITLLLVAQILTYILNSSVPS</sequence>
<evidence type="ECO:0000313" key="2">
    <source>
        <dbReference type="EMBL" id="MEQ2257461.1"/>
    </source>
</evidence>
<dbReference type="Proteomes" id="UP001482620">
    <property type="component" value="Unassembled WGS sequence"/>
</dbReference>
<evidence type="ECO:0000313" key="3">
    <source>
        <dbReference type="Proteomes" id="UP001482620"/>
    </source>
</evidence>
<keyword evidence="1" id="KW-0472">Membrane</keyword>
<evidence type="ECO:0000256" key="1">
    <source>
        <dbReference type="SAM" id="Phobius"/>
    </source>
</evidence>
<proteinExistence type="predicted"/>
<reference evidence="2 3" key="1">
    <citation type="submission" date="2021-06" db="EMBL/GenBank/DDBJ databases">
        <authorList>
            <person name="Palmer J.M."/>
        </authorList>
    </citation>
    <scope>NUCLEOTIDE SEQUENCE [LARGE SCALE GENOMIC DNA]</scope>
    <source>
        <strain evidence="3">if_2019</strain>
        <tissue evidence="2">Muscle</tissue>
    </source>
</reference>
<gene>
    <name evidence="2" type="ORF">ILYODFUR_035075</name>
</gene>